<dbReference type="EMBL" id="CAKLCB010000111">
    <property type="protein sequence ID" value="CAH0515428.1"/>
    <property type="molecule type" value="Genomic_DNA"/>
</dbReference>
<evidence type="ECO:0000313" key="1">
    <source>
        <dbReference type="EMBL" id="CAH0515428.1"/>
    </source>
</evidence>
<dbReference type="Proteomes" id="UP001158986">
    <property type="component" value="Unassembled WGS sequence"/>
</dbReference>
<accession>A0ABN8CQN0</accession>
<name>A0ABN8CQN0_9STRA</name>
<comment type="caution">
    <text evidence="1">The sequence shown here is derived from an EMBL/GenBank/DDBJ whole genome shotgun (WGS) entry which is preliminary data.</text>
</comment>
<evidence type="ECO:0000313" key="2">
    <source>
        <dbReference type="Proteomes" id="UP001158986"/>
    </source>
</evidence>
<reference evidence="1 2" key="1">
    <citation type="submission" date="2021-11" db="EMBL/GenBank/DDBJ databases">
        <authorList>
            <person name="Islam A."/>
            <person name="Islam S."/>
            <person name="Flora M.S."/>
            <person name="Rahman M."/>
            <person name="Ziaur R.M."/>
            <person name="Epstein J.H."/>
            <person name="Hassan M."/>
            <person name="Klassen M."/>
            <person name="Woodard K."/>
            <person name="Webb A."/>
            <person name="Webby R.J."/>
            <person name="El Zowalaty M.E."/>
        </authorList>
    </citation>
    <scope>NUCLEOTIDE SEQUENCE [LARGE SCALE GENOMIC DNA]</scope>
    <source>
        <strain evidence="1">Pbs1</strain>
    </source>
</reference>
<sequence>MTDLDGDDVVYASILTRVEDSELHNKMNNVLKKELNIIKRHVRYTSSSLTALRQLQAAAGHLRPNGDWLPATLETQLKSIEETNYYLDIVMDHMQMDRKRKKRKRPWTRRTMKKEDRDEILIVDEEIHSYVQRTDKVEIIEERLSSVDTVERDKSETLQDEKESHVEVLDMAGVSERPEINRAIKCERVDYAESEMDEKHVKDSKKDEVGLEMVTADEGIVGVELKMQTGRGNKELNDMRHECEKLSNRLVEMPFDATVVVKEEPVTVDDVQALPDDAGSSIRKSKIAADIVESPIEMEVNESPSEVAANLEASGLTELAVELEVPDSESDDEFSPVQEIVAKLQKAEFSTQLVRVPAAVDQLRTYLFDRKYLTIAAADGYLFAHKRITDKEINEIGYTIEKIVSVTMNLPKRLRIKLALCDLLATIEQLEFTLGKLPEFLRPLIYLSLQGHKEALDSSPLIISLESCCFHITLVAALCFSYSAESEVVFWCCLEIWQWIKPAHSSWTPMLCLPLGQQVHALVINRKPWIFCSSEQAGMAVMFSDTNCVHGS</sequence>
<protein>
    <submittedName>
        <fullName evidence="1">Uncharacterized protein</fullName>
    </submittedName>
</protein>
<organism evidence="1 2">
    <name type="scientific">Peronospora belbahrii</name>
    <dbReference type="NCBI Taxonomy" id="622444"/>
    <lineage>
        <taxon>Eukaryota</taxon>
        <taxon>Sar</taxon>
        <taxon>Stramenopiles</taxon>
        <taxon>Oomycota</taxon>
        <taxon>Peronosporomycetes</taxon>
        <taxon>Peronosporales</taxon>
        <taxon>Peronosporaceae</taxon>
        <taxon>Peronospora</taxon>
    </lineage>
</organism>
<gene>
    <name evidence="1" type="ORF">PBS001_LOCUS2139</name>
</gene>
<keyword evidence="2" id="KW-1185">Reference proteome</keyword>
<proteinExistence type="predicted"/>